<feature type="compositionally biased region" description="Low complexity" evidence="11">
    <location>
        <begin position="93"/>
        <end position="111"/>
    </location>
</feature>
<proteinExistence type="predicted"/>
<dbReference type="RefSeq" id="XP_024130937.1">
    <property type="nucleotide sequence ID" value="XM_024275169.2"/>
</dbReference>
<accession>A0A3B3CRZ1</accession>
<evidence type="ECO:0000256" key="7">
    <source>
        <dbReference type="ARBA" id="ARBA00023136"/>
    </source>
</evidence>
<feature type="region of interest" description="Disordered" evidence="11">
    <location>
        <begin position="644"/>
        <end position="664"/>
    </location>
</feature>
<name>A0A3B3CRZ1_ORYME</name>
<dbReference type="PANTHER" id="PTHR13815">
    <property type="entry name" value="GOLGIN-84"/>
    <property type="match status" value="1"/>
</dbReference>
<evidence type="ECO:0000256" key="4">
    <source>
        <dbReference type="ARBA" id="ARBA00022989"/>
    </source>
</evidence>
<dbReference type="GO" id="GO:0031985">
    <property type="term" value="C:Golgi cisterna"/>
    <property type="evidence" value="ECO:0007669"/>
    <property type="project" value="TreeGrafter"/>
</dbReference>
<reference evidence="13" key="2">
    <citation type="submission" date="2025-09" db="UniProtKB">
        <authorList>
            <consortium name="Ensembl"/>
        </authorList>
    </citation>
    <scope>IDENTIFICATION</scope>
</reference>
<keyword evidence="3 12" id="KW-0812">Transmembrane</keyword>
<feature type="compositionally biased region" description="Polar residues" evidence="11">
    <location>
        <begin position="208"/>
        <end position="219"/>
    </location>
</feature>
<evidence type="ECO:0000313" key="14">
    <source>
        <dbReference type="Proteomes" id="UP000261560"/>
    </source>
</evidence>
<dbReference type="PANTHER" id="PTHR13815:SF7">
    <property type="entry name" value="GOLGIN SUBFAMILY A MEMBER 5"/>
    <property type="match status" value="1"/>
</dbReference>
<evidence type="ECO:0000256" key="5">
    <source>
        <dbReference type="ARBA" id="ARBA00023034"/>
    </source>
</evidence>
<feature type="coiled-coil region" evidence="10">
    <location>
        <begin position="242"/>
        <end position="452"/>
    </location>
</feature>
<dbReference type="GO" id="GO:0007030">
    <property type="term" value="P:Golgi organization"/>
    <property type="evidence" value="ECO:0007669"/>
    <property type="project" value="InterPro"/>
</dbReference>
<feature type="region of interest" description="Disordered" evidence="11">
    <location>
        <begin position="90"/>
        <end position="241"/>
    </location>
</feature>
<dbReference type="AlphaFoldDB" id="A0A3B3CRZ1"/>
<evidence type="ECO:0000256" key="8">
    <source>
        <dbReference type="ARBA" id="ARBA00024833"/>
    </source>
</evidence>
<dbReference type="GeneTree" id="ENSGT00390000018470"/>
<organism evidence="13 14">
    <name type="scientific">Oryzias melastigma</name>
    <name type="common">Marine medaka</name>
    <dbReference type="NCBI Taxonomy" id="30732"/>
    <lineage>
        <taxon>Eukaryota</taxon>
        <taxon>Metazoa</taxon>
        <taxon>Chordata</taxon>
        <taxon>Craniata</taxon>
        <taxon>Vertebrata</taxon>
        <taxon>Euteleostomi</taxon>
        <taxon>Actinopterygii</taxon>
        <taxon>Neopterygii</taxon>
        <taxon>Teleostei</taxon>
        <taxon>Neoteleostei</taxon>
        <taxon>Acanthomorphata</taxon>
        <taxon>Ovalentaria</taxon>
        <taxon>Atherinomorphae</taxon>
        <taxon>Beloniformes</taxon>
        <taxon>Adrianichthyidae</taxon>
        <taxon>Oryziinae</taxon>
        <taxon>Oryzias</taxon>
    </lineage>
</organism>
<evidence type="ECO:0000256" key="1">
    <source>
        <dbReference type="ARBA" id="ARBA00004409"/>
    </source>
</evidence>
<feature type="compositionally biased region" description="Basic and acidic residues" evidence="11">
    <location>
        <begin position="138"/>
        <end position="149"/>
    </location>
</feature>
<dbReference type="CTD" id="9950"/>
<dbReference type="Pfam" id="PF09787">
    <property type="entry name" value="Golgin_A5"/>
    <property type="match status" value="1"/>
</dbReference>
<protein>
    <recommendedName>
        <fullName evidence="2">Golgin subfamily A member 5</fullName>
    </recommendedName>
    <alternativeName>
        <fullName evidence="9">Golgin-84</fullName>
    </alternativeName>
</protein>
<evidence type="ECO:0000256" key="9">
    <source>
        <dbReference type="ARBA" id="ARBA00032404"/>
    </source>
</evidence>
<feature type="compositionally biased region" description="Low complexity" evidence="11">
    <location>
        <begin position="182"/>
        <end position="200"/>
    </location>
</feature>
<dbReference type="GeneID" id="112148238"/>
<dbReference type="Proteomes" id="UP000261560">
    <property type="component" value="Unplaced"/>
</dbReference>
<comment type="function">
    <text evidence="8">Involved in maintaining Golgi structure. Stimulates the formation of Golgi stacks and ribbons. Involved in intra-Golgi retrograde transport.</text>
</comment>
<reference evidence="13" key="1">
    <citation type="submission" date="2025-08" db="UniProtKB">
        <authorList>
            <consortium name="Ensembl"/>
        </authorList>
    </citation>
    <scope>IDENTIFICATION</scope>
</reference>
<dbReference type="STRING" id="30732.ENSOMEP00000020618"/>
<evidence type="ECO:0000313" key="13">
    <source>
        <dbReference type="Ensembl" id="ENSOMEP00000020618.1"/>
    </source>
</evidence>
<feature type="transmembrane region" description="Helical" evidence="12">
    <location>
        <begin position="714"/>
        <end position="735"/>
    </location>
</feature>
<keyword evidence="14" id="KW-1185">Reference proteome</keyword>
<keyword evidence="6 10" id="KW-0175">Coiled coil</keyword>
<dbReference type="GO" id="GO:0000139">
    <property type="term" value="C:Golgi membrane"/>
    <property type="evidence" value="ECO:0007669"/>
    <property type="project" value="UniProtKB-SubCell"/>
</dbReference>
<comment type="subcellular location">
    <subcellularLocation>
        <location evidence="1">Golgi apparatus membrane</location>
        <topology evidence="1">Single-pass type IV membrane protein</topology>
    </subcellularLocation>
</comment>
<sequence length="745" mass="82772">MSWFTDLAGKAEDFLNKVDQGAATALSTSQTRTSFSSPYEQESAVRDEFISTAAVKADAQSSSHDASSFIAAAAGNIKRSSATLLAGTANVPSNAANSGTSSSNSIKSSSSFVRPKKSEQDVNDDMLFDFLNSSDPPEISRRDSRKDLAKLAAPISEPQNPTPPPPSTSVQATFSAPSTPPSTRGVSRASSMSSLSAHSIRTSEEQTQDTPEGSDSSLALLQDPSKHGTPPPPAEEPPSQVLSSLRLENQLLRSEVASLNQEMASVIQRAKDLQEELNQARLRADRWNSEQSQNDRTLQDLRSQVDDLSEALAAKDAQLAVLKVRLDEADQLLKSRNAALEEVQREKSRIMQDHTEGSSMHSQALQTMQERLREAESTVRREQESYRQMQTEYAGRMGKLEAERQTLAEALTAAERRAMEDKLRVDELQQAAKSARAAAEAAKQEFQDYKSKASRILQSKEKLINSLKEGSGLDVTDSSGTLVLEMEELRHEKELQREEIQKLQGQVSALRAEVQDLEAQALAEAESWREQQMHLQEQEAAQSRAKQELEAELERCKQELQYLEEEQHRTKTSLQSRIRDREDEIQKLRNQLTNKTLSSSSQTELENRLHQLTETLIQKQTMLEALGTEKSSLVFQLERLEQQLKSSQGGPSGGPAINMSVLEGPGARQRNSPVLFSDHDAPGVYGKVRKAASTIDRFSIRLGIFLRRYPMARVFVILYMAVLHLWVMIVLLTYTPEMHGRPDGR</sequence>
<evidence type="ECO:0000256" key="2">
    <source>
        <dbReference type="ARBA" id="ARBA00020370"/>
    </source>
</evidence>
<evidence type="ECO:0000256" key="10">
    <source>
        <dbReference type="SAM" id="Coils"/>
    </source>
</evidence>
<keyword evidence="5" id="KW-0333">Golgi apparatus</keyword>
<keyword evidence="4 12" id="KW-1133">Transmembrane helix</keyword>
<evidence type="ECO:0000256" key="6">
    <source>
        <dbReference type="ARBA" id="ARBA00023054"/>
    </source>
</evidence>
<evidence type="ECO:0000256" key="12">
    <source>
        <dbReference type="SAM" id="Phobius"/>
    </source>
</evidence>
<dbReference type="InterPro" id="IPR019177">
    <property type="entry name" value="Golgin_subfamily_A_member_5"/>
</dbReference>
<evidence type="ECO:0000256" key="3">
    <source>
        <dbReference type="ARBA" id="ARBA00022692"/>
    </source>
</evidence>
<evidence type="ECO:0000256" key="11">
    <source>
        <dbReference type="SAM" id="MobiDB-lite"/>
    </source>
</evidence>
<keyword evidence="7 12" id="KW-0472">Membrane</keyword>
<dbReference type="KEGG" id="oml:112148238"/>
<dbReference type="Ensembl" id="ENSOMET00000030347.1">
    <property type="protein sequence ID" value="ENSOMEP00000020618.1"/>
    <property type="gene ID" value="ENSOMEG00000000592.1"/>
</dbReference>
<dbReference type="Gene3D" id="1.10.287.1490">
    <property type="match status" value="1"/>
</dbReference>
<dbReference type="PaxDb" id="30732-ENSOMEP00000020618"/>
<dbReference type="OMA" id="CSSYEAH"/>
<dbReference type="GO" id="GO:0000301">
    <property type="term" value="P:retrograde transport, vesicle recycling within Golgi"/>
    <property type="evidence" value="ECO:0007669"/>
    <property type="project" value="TreeGrafter"/>
</dbReference>
<feature type="coiled-coil region" evidence="10">
    <location>
        <begin position="486"/>
        <end position="598"/>
    </location>
</feature>
<dbReference type="OrthoDB" id="248903at2759"/>